<feature type="compositionally biased region" description="Basic and acidic residues" evidence="1">
    <location>
        <begin position="133"/>
        <end position="149"/>
    </location>
</feature>
<sequence>MMQFHSVGALELRPDANLIRAAQAPRRSCVTFAAGTAPSGTGSGQWSKSSRRSEGAQFENPRGERGWGASGSRTGGTVGDSSSSRSAPQRGAQRAPNSNRAPERETGRFERSSEAGGREPFRPSSYNTAPSSRRSEQERAARKAARQADKAAAVSRNSQGCCYGCGAPLQTEVPVGAGYVAPDKYAVKKQHRQLDKVLCQRCSELCNGAMIPAVQDFSQKVQLRQLMGEAAPGPGTQAPAASSGPLTGGGDSSGSGRAATAAAAAVPTTATDGPNTAGADDAAESLLGKVLITPEQLRAQLTPLALRAAVVVLLVDLTDASGSLMARVRDMVGRNPIVMVGTKLDLLPQGCRPRDVAEWLGGAAAAKRLNVVSVHLVSSHTGDGMSAAVSRICRERKSRDVYVVGAANVGKSAFVRAMLKEMARTDPAAIGTGKYLPVESAMPGTTLGLIPLRAFSGGGILFDTPGVHLHHRVPHMLTPSELKLLHPRRRLSALVPPPPLELMEAAGSSGGDGADADPRVGEDDDDDDVASSSWGDSEGAVRRGRGGLKIVDYAPTDEFGMPITGLEAGVRRAGGRGEAGGGGRPAGRNGGGLTIVDAQQSVRATYMWSDLVRIDVLSGPPSTVLVFYGPSTMRAVGLPYSRPDQTLQLDYGADGSGRVLVCTESVALRGGLQSQELVVRANGATGNTALADVAVSGLPGWVSVWAPKAKKDVRLRVWVPRGVEVMARPTLPCPPPPALERVWRGERRRDGAEDDDDGEEPAALDEWSRALAAGVGDPTSDPAWWESMAALKDADLPGYGVAAAAGKGRGGKGAQAAASSGRTAGRRAAAGVIDEEGEEEDDDDLPDWEDEAEVLDEADDDDDAEGERVLVTARVEDILKRPRLDVLSQMNLELAGDAEEDEEEEEDDVSSFTLTKNAASRRRRDGPAADGAWDPLAGVAAAAVPPPAAQARRKSAAGTAAAASVRRRPVAAAGRSGDLAAAEGEQEEEVTEGAWADAELGEESDEDAAAGMARRGTVRRGRRRLGRRREVVQVAAEGDEERGEVA</sequence>
<accession>A0A9W6BUI0</accession>
<dbReference type="AlphaFoldDB" id="A0A9W6BUI0"/>
<dbReference type="Gene3D" id="3.40.50.300">
    <property type="entry name" value="P-loop containing nucleotide triphosphate hydrolases"/>
    <property type="match status" value="1"/>
</dbReference>
<organism evidence="2 3">
    <name type="scientific">Pleodorina starrii</name>
    <dbReference type="NCBI Taxonomy" id="330485"/>
    <lineage>
        <taxon>Eukaryota</taxon>
        <taxon>Viridiplantae</taxon>
        <taxon>Chlorophyta</taxon>
        <taxon>core chlorophytes</taxon>
        <taxon>Chlorophyceae</taxon>
        <taxon>CS clade</taxon>
        <taxon>Chlamydomonadales</taxon>
        <taxon>Volvocaceae</taxon>
        <taxon>Pleodorina</taxon>
    </lineage>
</organism>
<protein>
    <recommendedName>
        <fullName evidence="4">G domain-containing protein</fullName>
    </recommendedName>
</protein>
<comment type="caution">
    <text evidence="2">The sequence shown here is derived from an EMBL/GenBank/DDBJ whole genome shotgun (WGS) entry which is preliminary data.</text>
</comment>
<dbReference type="CDD" id="cd01855">
    <property type="entry name" value="YqeH"/>
    <property type="match status" value="1"/>
</dbReference>
<feature type="compositionally biased region" description="Low complexity" evidence="1">
    <location>
        <begin position="229"/>
        <end position="245"/>
    </location>
</feature>
<feature type="compositionally biased region" description="Low complexity" evidence="1">
    <location>
        <begin position="956"/>
        <end position="983"/>
    </location>
</feature>
<feature type="compositionally biased region" description="Basic residues" evidence="1">
    <location>
        <begin position="1016"/>
        <end position="1027"/>
    </location>
</feature>
<feature type="compositionally biased region" description="Acidic residues" evidence="1">
    <location>
        <begin position="999"/>
        <end position="1008"/>
    </location>
</feature>
<feature type="compositionally biased region" description="Gly residues" evidence="1">
    <location>
        <begin position="576"/>
        <end position="592"/>
    </location>
</feature>
<feature type="compositionally biased region" description="Basic and acidic residues" evidence="1">
    <location>
        <begin position="101"/>
        <end position="121"/>
    </location>
</feature>
<feature type="compositionally biased region" description="Low complexity" evidence="1">
    <location>
        <begin position="928"/>
        <end position="943"/>
    </location>
</feature>
<feature type="region of interest" description="Disordered" evidence="1">
    <location>
        <begin position="895"/>
        <end position="1046"/>
    </location>
</feature>
<feature type="compositionally biased region" description="Low complexity" evidence="1">
    <location>
        <begin position="254"/>
        <end position="273"/>
    </location>
</feature>
<dbReference type="InterPro" id="IPR044229">
    <property type="entry name" value="NOA1"/>
</dbReference>
<feature type="compositionally biased region" description="Acidic residues" evidence="1">
    <location>
        <begin position="752"/>
        <end position="763"/>
    </location>
</feature>
<dbReference type="SUPFAM" id="SSF52540">
    <property type="entry name" value="P-loop containing nucleoside triphosphate hydrolases"/>
    <property type="match status" value="1"/>
</dbReference>
<dbReference type="Proteomes" id="UP001165080">
    <property type="component" value="Unassembled WGS sequence"/>
</dbReference>
<reference evidence="2 3" key="1">
    <citation type="journal article" date="2023" name="Commun. Biol.">
        <title>Reorganization of the ancestral sex-determining regions during the evolution of trioecy in Pleodorina starrii.</title>
        <authorList>
            <person name="Takahashi K."/>
            <person name="Suzuki S."/>
            <person name="Kawai-Toyooka H."/>
            <person name="Yamamoto K."/>
            <person name="Hamaji T."/>
            <person name="Ootsuki R."/>
            <person name="Yamaguchi H."/>
            <person name="Kawachi M."/>
            <person name="Higashiyama T."/>
            <person name="Nozaki H."/>
        </authorList>
    </citation>
    <scope>NUCLEOTIDE SEQUENCE [LARGE SCALE GENOMIC DNA]</scope>
    <source>
        <strain evidence="2 3">NIES-4479</strain>
    </source>
</reference>
<feature type="compositionally biased region" description="Low complexity" evidence="1">
    <location>
        <begin position="814"/>
        <end position="831"/>
    </location>
</feature>
<gene>
    <name evidence="2" type="primary">PLEST005336</name>
    <name evidence="2" type="ORF">PLESTB_001366400</name>
</gene>
<feature type="region of interest" description="Disordered" evidence="1">
    <location>
        <begin position="496"/>
        <end position="541"/>
    </location>
</feature>
<evidence type="ECO:0000313" key="2">
    <source>
        <dbReference type="EMBL" id="GLC58487.1"/>
    </source>
</evidence>
<evidence type="ECO:0000256" key="1">
    <source>
        <dbReference type="SAM" id="MobiDB-lite"/>
    </source>
</evidence>
<feature type="region of interest" description="Disordered" evidence="1">
    <location>
        <begin position="730"/>
        <end position="763"/>
    </location>
</feature>
<feature type="region of interest" description="Disordered" evidence="1">
    <location>
        <begin position="229"/>
        <end position="280"/>
    </location>
</feature>
<dbReference type="InterPro" id="IPR027417">
    <property type="entry name" value="P-loop_NTPase"/>
</dbReference>
<feature type="compositionally biased region" description="Acidic residues" evidence="1">
    <location>
        <begin position="833"/>
        <end position="865"/>
    </location>
</feature>
<feature type="compositionally biased region" description="Acidic residues" evidence="1">
    <location>
        <begin position="1037"/>
        <end position="1046"/>
    </location>
</feature>
<feature type="compositionally biased region" description="Basic and acidic residues" evidence="1">
    <location>
        <begin position="741"/>
        <end position="751"/>
    </location>
</feature>
<feature type="compositionally biased region" description="Gly residues" evidence="1">
    <location>
        <begin position="66"/>
        <end position="78"/>
    </location>
</feature>
<feature type="region of interest" description="Disordered" evidence="1">
    <location>
        <begin position="33"/>
        <end position="151"/>
    </location>
</feature>
<evidence type="ECO:0008006" key="4">
    <source>
        <dbReference type="Google" id="ProtNLM"/>
    </source>
</evidence>
<proteinExistence type="predicted"/>
<keyword evidence="3" id="KW-1185">Reference proteome</keyword>
<feature type="region of interest" description="Disordered" evidence="1">
    <location>
        <begin position="573"/>
        <end position="592"/>
    </location>
</feature>
<name>A0A9W6BUI0_9CHLO</name>
<feature type="compositionally biased region" description="Acidic residues" evidence="1">
    <location>
        <begin position="896"/>
        <end position="909"/>
    </location>
</feature>
<dbReference type="PANTHER" id="PTHR47569">
    <property type="entry name" value="NO-ASSOCIATED PROTEIN 1, CHLOROPLASTIC/MITOCHONDRIAL"/>
    <property type="match status" value="1"/>
</dbReference>
<dbReference type="OrthoDB" id="1696305at2759"/>
<dbReference type="PANTHER" id="PTHR47569:SF2">
    <property type="entry name" value="NO-ASSOCIATED PROTEIN 1, CHLOROPLASTIC_MITOCHONDRIAL"/>
    <property type="match status" value="1"/>
</dbReference>
<dbReference type="GO" id="GO:0003924">
    <property type="term" value="F:GTPase activity"/>
    <property type="evidence" value="ECO:0007669"/>
    <property type="project" value="InterPro"/>
</dbReference>
<evidence type="ECO:0000313" key="3">
    <source>
        <dbReference type="Proteomes" id="UP001165080"/>
    </source>
</evidence>
<dbReference type="EMBL" id="BRXU01000023">
    <property type="protein sequence ID" value="GLC58487.1"/>
    <property type="molecule type" value="Genomic_DNA"/>
</dbReference>
<feature type="region of interest" description="Disordered" evidence="1">
    <location>
        <begin position="805"/>
        <end position="867"/>
    </location>
</feature>